<sequence length="318" mass="35404">MLWLFLLPLQAVVLVILHFCFAFSRLLALLRQLSPFPRNSSTSSPLAPTVYEIEEARKRWKKTPRKLSVLFAVGKRWNVASWRRGSKDKEEQVEVAKLASDIGRLVKWSDQLGIEELSLYDERGILDRQAQSIASSLSTSCIILQPLAESPAGFQSFKIATTTRRLAKLKESTDTSPTRAEVDSGCGVSDSGGDGAVSPPPPSSLLINLLSRRAGRPQLARVAQELAHGVRKRTYKSESLTTGVVEEKVEKGTFAEPDLLLVLGGPYLRLRGFPPWQIRLTEMYHHPSPDWLPPPTLAWPVLRRALDLYGGAQMRLGR</sequence>
<dbReference type="EC" id="2.5.1.87" evidence="5"/>
<dbReference type="STRING" id="106004.A0A1Y2F288"/>
<dbReference type="PANTHER" id="PTHR21528:SF0">
    <property type="entry name" value="DEHYDRODOLICHYL DIPHOSPHATE SYNTHASE COMPLEX SUBUNIT NUS1"/>
    <property type="match status" value="1"/>
</dbReference>
<keyword evidence="8" id="KW-0256">Endoplasmic reticulum</keyword>
<evidence type="ECO:0000256" key="2">
    <source>
        <dbReference type="ARBA" id="ARBA00004586"/>
    </source>
</evidence>
<evidence type="ECO:0000256" key="9">
    <source>
        <dbReference type="ARBA" id="ARBA00022842"/>
    </source>
</evidence>
<feature type="region of interest" description="Disordered" evidence="13">
    <location>
        <begin position="169"/>
        <end position="200"/>
    </location>
</feature>
<comment type="caution">
    <text evidence="14">The sequence shown here is derived from an EMBL/GenBank/DDBJ whole genome shotgun (WGS) entry which is preliminary data.</text>
</comment>
<evidence type="ECO:0000256" key="6">
    <source>
        <dbReference type="ARBA" id="ARBA00022679"/>
    </source>
</evidence>
<evidence type="ECO:0000256" key="8">
    <source>
        <dbReference type="ARBA" id="ARBA00022824"/>
    </source>
</evidence>
<reference evidence="14 15" key="1">
    <citation type="submission" date="2016-07" db="EMBL/GenBank/DDBJ databases">
        <title>Pervasive Adenine N6-methylation of Active Genes in Fungi.</title>
        <authorList>
            <consortium name="DOE Joint Genome Institute"/>
            <person name="Mondo S.J."/>
            <person name="Dannebaum R.O."/>
            <person name="Kuo R.C."/>
            <person name="Labutti K."/>
            <person name="Haridas S."/>
            <person name="Kuo A."/>
            <person name="Salamov A."/>
            <person name="Ahrendt S.R."/>
            <person name="Lipzen A."/>
            <person name="Sullivan W."/>
            <person name="Andreopoulos W.B."/>
            <person name="Clum A."/>
            <person name="Lindquist E."/>
            <person name="Daum C."/>
            <person name="Ramamoorthy G.K."/>
            <person name="Gryganskyi A."/>
            <person name="Culley D."/>
            <person name="Magnuson J.K."/>
            <person name="James T.Y."/>
            <person name="O'Malley M.A."/>
            <person name="Stajich J.E."/>
            <person name="Spatafora J.W."/>
            <person name="Visel A."/>
            <person name="Grigoriev I.V."/>
        </authorList>
    </citation>
    <scope>NUCLEOTIDE SEQUENCE [LARGE SCALE GENOMIC DNA]</scope>
    <source>
        <strain evidence="14 15">62-1032</strain>
    </source>
</reference>
<protein>
    <recommendedName>
        <fullName evidence="5">ditrans,polycis-polyprenyl diphosphate synthase [(2E,6E)-farnesyldiphosphate specific]</fullName>
        <ecNumber evidence="5">2.5.1.87</ecNumber>
    </recommendedName>
</protein>
<evidence type="ECO:0000256" key="11">
    <source>
        <dbReference type="ARBA" id="ARBA00023136"/>
    </source>
</evidence>
<keyword evidence="6" id="KW-0808">Transferase</keyword>
<organism evidence="14 15">
    <name type="scientific">Leucosporidium creatinivorum</name>
    <dbReference type="NCBI Taxonomy" id="106004"/>
    <lineage>
        <taxon>Eukaryota</taxon>
        <taxon>Fungi</taxon>
        <taxon>Dikarya</taxon>
        <taxon>Basidiomycota</taxon>
        <taxon>Pucciniomycotina</taxon>
        <taxon>Microbotryomycetes</taxon>
        <taxon>Leucosporidiales</taxon>
        <taxon>Leucosporidium</taxon>
    </lineage>
</organism>
<dbReference type="InParanoid" id="A0A1Y2F288"/>
<keyword evidence="10" id="KW-1133">Transmembrane helix</keyword>
<dbReference type="Proteomes" id="UP000193467">
    <property type="component" value="Unassembled WGS sequence"/>
</dbReference>
<evidence type="ECO:0000256" key="4">
    <source>
        <dbReference type="ARBA" id="ARBA00005432"/>
    </source>
</evidence>
<evidence type="ECO:0000256" key="13">
    <source>
        <dbReference type="SAM" id="MobiDB-lite"/>
    </source>
</evidence>
<accession>A0A1Y2F288</accession>
<evidence type="ECO:0000313" key="14">
    <source>
        <dbReference type="EMBL" id="ORY77990.1"/>
    </source>
</evidence>
<comment type="similarity">
    <text evidence="4">Belongs to the UPP synthase family.</text>
</comment>
<comment type="catalytic activity">
    <reaction evidence="12">
        <text>n isopentenyl diphosphate + (2E,6E)-farnesyl diphosphate = a di-trans,poly-cis-polyprenyl diphosphate + n diphosphate</text>
        <dbReference type="Rhea" id="RHEA:53008"/>
        <dbReference type="Rhea" id="RHEA-COMP:19494"/>
        <dbReference type="ChEBI" id="CHEBI:33019"/>
        <dbReference type="ChEBI" id="CHEBI:128769"/>
        <dbReference type="ChEBI" id="CHEBI:136960"/>
        <dbReference type="ChEBI" id="CHEBI:175763"/>
        <dbReference type="EC" id="2.5.1.87"/>
    </reaction>
</comment>
<dbReference type="InterPro" id="IPR036424">
    <property type="entry name" value="UPP_synth-like_sf"/>
</dbReference>
<comment type="pathway">
    <text evidence="3">Protein modification; protein glycosylation.</text>
</comment>
<dbReference type="GO" id="GO:0045547">
    <property type="term" value="F:ditrans,polycis-polyprenyl diphosphate synthase [(2E,6E)-farnesyl diphosphate specific] activity"/>
    <property type="evidence" value="ECO:0007669"/>
    <property type="project" value="UniProtKB-EC"/>
</dbReference>
<gene>
    <name evidence="14" type="ORF">BCR35DRAFT_352990</name>
</gene>
<evidence type="ECO:0000256" key="5">
    <source>
        <dbReference type="ARBA" id="ARBA00012596"/>
    </source>
</evidence>
<dbReference type="UniPathway" id="UPA00378"/>
<dbReference type="OrthoDB" id="3057168at2759"/>
<evidence type="ECO:0000256" key="1">
    <source>
        <dbReference type="ARBA" id="ARBA00001946"/>
    </source>
</evidence>
<dbReference type="Gene3D" id="3.40.1180.10">
    <property type="entry name" value="Decaprenyl diphosphate synthase-like"/>
    <property type="match status" value="1"/>
</dbReference>
<dbReference type="GO" id="GO:0005789">
    <property type="term" value="C:endoplasmic reticulum membrane"/>
    <property type="evidence" value="ECO:0007669"/>
    <property type="project" value="UniProtKB-SubCell"/>
</dbReference>
<evidence type="ECO:0000313" key="15">
    <source>
        <dbReference type="Proteomes" id="UP000193467"/>
    </source>
</evidence>
<dbReference type="EMBL" id="MCGR01000030">
    <property type="protein sequence ID" value="ORY77990.1"/>
    <property type="molecule type" value="Genomic_DNA"/>
</dbReference>
<dbReference type="SUPFAM" id="SSF64005">
    <property type="entry name" value="Undecaprenyl diphosphate synthase"/>
    <property type="match status" value="1"/>
</dbReference>
<keyword evidence="11" id="KW-0472">Membrane</keyword>
<evidence type="ECO:0000256" key="7">
    <source>
        <dbReference type="ARBA" id="ARBA00022692"/>
    </source>
</evidence>
<evidence type="ECO:0000256" key="10">
    <source>
        <dbReference type="ARBA" id="ARBA00022989"/>
    </source>
</evidence>
<name>A0A1Y2F288_9BASI</name>
<keyword evidence="7" id="KW-0812">Transmembrane</keyword>
<evidence type="ECO:0000256" key="12">
    <source>
        <dbReference type="ARBA" id="ARBA00047353"/>
    </source>
</evidence>
<dbReference type="InterPro" id="IPR038887">
    <property type="entry name" value="Nus1/NgBR"/>
</dbReference>
<evidence type="ECO:0000256" key="3">
    <source>
        <dbReference type="ARBA" id="ARBA00004922"/>
    </source>
</evidence>
<keyword evidence="15" id="KW-1185">Reference proteome</keyword>
<keyword evidence="9" id="KW-0460">Magnesium</keyword>
<comment type="cofactor">
    <cofactor evidence="1">
        <name>Mg(2+)</name>
        <dbReference type="ChEBI" id="CHEBI:18420"/>
    </cofactor>
</comment>
<comment type="subcellular location">
    <subcellularLocation>
        <location evidence="2">Endoplasmic reticulum membrane</location>
    </subcellularLocation>
</comment>
<proteinExistence type="inferred from homology"/>
<dbReference type="GO" id="GO:1904423">
    <property type="term" value="C:dehydrodolichyl diphosphate synthase complex"/>
    <property type="evidence" value="ECO:0007669"/>
    <property type="project" value="InterPro"/>
</dbReference>
<dbReference type="PANTHER" id="PTHR21528">
    <property type="entry name" value="DEHYDRODOLICHYL DIPHOSPHATE SYNTHASE COMPLEX SUBUNIT NUS1"/>
    <property type="match status" value="1"/>
</dbReference>
<dbReference type="AlphaFoldDB" id="A0A1Y2F288"/>